<evidence type="ECO:0000256" key="2">
    <source>
        <dbReference type="RuleBase" id="RU003749"/>
    </source>
</evidence>
<dbReference type="NCBIfam" id="TIGR00377">
    <property type="entry name" value="ant_ant_sig"/>
    <property type="match status" value="1"/>
</dbReference>
<dbReference type="PANTHER" id="PTHR33495">
    <property type="entry name" value="ANTI-SIGMA FACTOR ANTAGONIST TM_1081-RELATED-RELATED"/>
    <property type="match status" value="1"/>
</dbReference>
<dbReference type="PROSITE" id="PS50801">
    <property type="entry name" value="STAS"/>
    <property type="match status" value="1"/>
</dbReference>
<sequence>MLKYECFEKSSLLEVTLIGDLDIDGTKIINEKLIPQLMKSKKINVNFEQVPFVDSSGVGLLINLVKTIRENDGNITISNISQDIHDVFEILQITEILGKETFIES</sequence>
<organism evidence="4 5">
    <name type="scientific">Filobacillus milosensis</name>
    <dbReference type="NCBI Taxonomy" id="94137"/>
    <lineage>
        <taxon>Bacteria</taxon>
        <taxon>Bacillati</taxon>
        <taxon>Bacillota</taxon>
        <taxon>Bacilli</taxon>
        <taxon>Bacillales</taxon>
        <taxon>Bacillaceae</taxon>
        <taxon>Filobacillus</taxon>
    </lineage>
</organism>
<accession>A0A4Y8ICR6</accession>
<dbReference type="PANTHER" id="PTHR33495:SF2">
    <property type="entry name" value="ANTI-SIGMA FACTOR ANTAGONIST TM_1081-RELATED"/>
    <property type="match status" value="1"/>
</dbReference>
<comment type="caution">
    <text evidence="4">The sequence shown here is derived from an EMBL/GenBank/DDBJ whole genome shotgun (WGS) entry which is preliminary data.</text>
</comment>
<dbReference type="InterPro" id="IPR036513">
    <property type="entry name" value="STAS_dom_sf"/>
</dbReference>
<dbReference type="Gene3D" id="3.30.750.24">
    <property type="entry name" value="STAS domain"/>
    <property type="match status" value="1"/>
</dbReference>
<dbReference type="OrthoDB" id="2468251at2"/>
<gene>
    <name evidence="4" type="ORF">E3U55_15590</name>
</gene>
<evidence type="ECO:0000313" key="5">
    <source>
        <dbReference type="Proteomes" id="UP000297975"/>
    </source>
</evidence>
<proteinExistence type="inferred from homology"/>
<dbReference type="GO" id="GO:0043856">
    <property type="term" value="F:anti-sigma factor antagonist activity"/>
    <property type="evidence" value="ECO:0007669"/>
    <property type="project" value="InterPro"/>
</dbReference>
<feature type="domain" description="STAS" evidence="3">
    <location>
        <begin position="2"/>
        <end position="105"/>
    </location>
</feature>
<name>A0A4Y8ICR6_9BACI</name>
<dbReference type="RefSeq" id="WP_134341412.1">
    <property type="nucleotide sequence ID" value="NZ_SOPW01000023.1"/>
</dbReference>
<dbReference type="AlphaFoldDB" id="A0A4Y8ICR6"/>
<dbReference type="Pfam" id="PF01740">
    <property type="entry name" value="STAS"/>
    <property type="match status" value="1"/>
</dbReference>
<comment type="similarity">
    <text evidence="1 2">Belongs to the anti-sigma-factor antagonist family.</text>
</comment>
<dbReference type="Proteomes" id="UP000297975">
    <property type="component" value="Unassembled WGS sequence"/>
</dbReference>
<reference evidence="4 5" key="1">
    <citation type="submission" date="2019-03" db="EMBL/GenBank/DDBJ databases">
        <authorList>
            <person name="He R.-H."/>
        </authorList>
    </citation>
    <scope>NUCLEOTIDE SEQUENCE [LARGE SCALE GENOMIC DNA]</scope>
    <source>
        <strain evidence="5">SH 714</strain>
    </source>
</reference>
<dbReference type="InterPro" id="IPR003658">
    <property type="entry name" value="Anti-sigma_ant"/>
</dbReference>
<keyword evidence="5" id="KW-1185">Reference proteome</keyword>
<protein>
    <recommendedName>
        <fullName evidence="2">Anti-sigma factor antagonist</fullName>
    </recommendedName>
</protein>
<dbReference type="SUPFAM" id="SSF52091">
    <property type="entry name" value="SpoIIaa-like"/>
    <property type="match status" value="1"/>
</dbReference>
<dbReference type="InterPro" id="IPR002645">
    <property type="entry name" value="STAS_dom"/>
</dbReference>
<evidence type="ECO:0000256" key="1">
    <source>
        <dbReference type="ARBA" id="ARBA00009013"/>
    </source>
</evidence>
<dbReference type="CDD" id="cd07043">
    <property type="entry name" value="STAS_anti-anti-sigma_factors"/>
    <property type="match status" value="1"/>
</dbReference>
<evidence type="ECO:0000313" key="4">
    <source>
        <dbReference type="EMBL" id="TFB13679.1"/>
    </source>
</evidence>
<evidence type="ECO:0000259" key="3">
    <source>
        <dbReference type="PROSITE" id="PS50801"/>
    </source>
</evidence>
<dbReference type="EMBL" id="SOPW01000023">
    <property type="protein sequence ID" value="TFB13679.1"/>
    <property type="molecule type" value="Genomic_DNA"/>
</dbReference>